<sequence length="267" mass="28912">MTVEGKAILEDGSPATILPATATLEPWADAAAATPFTDDRTAQLWLNQYALRPEPQHLAALLRKSAAWAAHPYIRAGFPAYALAAAPAAAPTFAAGLRDADEPTRAMGVVALRWAGLDARALAATLGPEWTTRAEALSIRPDPLALEATAARLDETTARMDLAWAWFMATGRPEPIRAIVDLLRYRDDYSALRTAQATPGRKEAADPLARGVLYATAGWSLASFYATHVLAEDYVRLWREDGSVPAPIREELRTLLSNEAFRPPKQG</sequence>
<evidence type="ECO:0000313" key="1">
    <source>
        <dbReference type="EMBL" id="BDG03374.1"/>
    </source>
</evidence>
<dbReference type="EMBL" id="AP025591">
    <property type="protein sequence ID" value="BDG03374.1"/>
    <property type="molecule type" value="Genomic_DNA"/>
</dbReference>
<gene>
    <name evidence="1" type="ORF">AMOR_23700</name>
</gene>
<evidence type="ECO:0000313" key="2">
    <source>
        <dbReference type="Proteomes" id="UP001162891"/>
    </source>
</evidence>
<accession>A0ABM7WV33</accession>
<reference evidence="2" key="1">
    <citation type="journal article" date="2022" name="Int. J. Syst. Evol. Microbiol.">
        <title>Anaeromyxobacter oryzae sp. nov., Anaeromyxobacter diazotrophicus sp. nov. and Anaeromyxobacter paludicola sp. nov., isolated from paddy soils.</title>
        <authorList>
            <person name="Itoh H."/>
            <person name="Xu Z."/>
            <person name="Mise K."/>
            <person name="Masuda Y."/>
            <person name="Ushijima N."/>
            <person name="Hayakawa C."/>
            <person name="Shiratori Y."/>
            <person name="Senoo K."/>
        </authorList>
    </citation>
    <scope>NUCLEOTIDE SEQUENCE [LARGE SCALE GENOMIC DNA]</scope>
    <source>
        <strain evidence="2">Red232</strain>
    </source>
</reference>
<keyword evidence="2" id="KW-1185">Reference proteome</keyword>
<protein>
    <submittedName>
        <fullName evidence="1">Uncharacterized protein</fullName>
    </submittedName>
</protein>
<proteinExistence type="predicted"/>
<dbReference type="Proteomes" id="UP001162891">
    <property type="component" value="Chromosome"/>
</dbReference>
<name>A0ABM7WV33_9BACT</name>
<organism evidence="1 2">
    <name type="scientific">Anaeromyxobacter oryzae</name>
    <dbReference type="NCBI Taxonomy" id="2918170"/>
    <lineage>
        <taxon>Bacteria</taxon>
        <taxon>Pseudomonadati</taxon>
        <taxon>Myxococcota</taxon>
        <taxon>Myxococcia</taxon>
        <taxon>Myxococcales</taxon>
        <taxon>Cystobacterineae</taxon>
        <taxon>Anaeromyxobacteraceae</taxon>
        <taxon>Anaeromyxobacter</taxon>
    </lineage>
</organism>